<keyword evidence="3" id="KW-1185">Reference proteome</keyword>
<accession>A0A1R3H4B1</accession>
<dbReference type="AlphaFoldDB" id="A0A1R3H4B1"/>
<gene>
    <name evidence="2" type="ORF">COLO4_31552</name>
</gene>
<keyword evidence="1" id="KW-0472">Membrane</keyword>
<sequence length="46" mass="5045">MNKAAEASSIRSRSMLKSVTIPAILSLFVETPLIPLMTCYSLSYPI</sequence>
<comment type="caution">
    <text evidence="2">The sequence shown here is derived from an EMBL/GenBank/DDBJ whole genome shotgun (WGS) entry which is preliminary data.</text>
</comment>
<dbReference type="Proteomes" id="UP000187203">
    <property type="component" value="Unassembled WGS sequence"/>
</dbReference>
<feature type="transmembrane region" description="Helical" evidence="1">
    <location>
        <begin position="21"/>
        <end position="43"/>
    </location>
</feature>
<keyword evidence="1" id="KW-0812">Transmembrane</keyword>
<evidence type="ECO:0000256" key="1">
    <source>
        <dbReference type="SAM" id="Phobius"/>
    </source>
</evidence>
<evidence type="ECO:0000313" key="2">
    <source>
        <dbReference type="EMBL" id="OMO65076.1"/>
    </source>
</evidence>
<protein>
    <submittedName>
        <fullName evidence="2">Uncharacterized protein</fullName>
    </submittedName>
</protein>
<evidence type="ECO:0000313" key="3">
    <source>
        <dbReference type="Proteomes" id="UP000187203"/>
    </source>
</evidence>
<organism evidence="2 3">
    <name type="scientific">Corchorus olitorius</name>
    <dbReference type="NCBI Taxonomy" id="93759"/>
    <lineage>
        <taxon>Eukaryota</taxon>
        <taxon>Viridiplantae</taxon>
        <taxon>Streptophyta</taxon>
        <taxon>Embryophyta</taxon>
        <taxon>Tracheophyta</taxon>
        <taxon>Spermatophyta</taxon>
        <taxon>Magnoliopsida</taxon>
        <taxon>eudicotyledons</taxon>
        <taxon>Gunneridae</taxon>
        <taxon>Pentapetalae</taxon>
        <taxon>rosids</taxon>
        <taxon>malvids</taxon>
        <taxon>Malvales</taxon>
        <taxon>Malvaceae</taxon>
        <taxon>Grewioideae</taxon>
        <taxon>Apeibeae</taxon>
        <taxon>Corchorus</taxon>
    </lineage>
</organism>
<keyword evidence="1" id="KW-1133">Transmembrane helix</keyword>
<reference evidence="3" key="1">
    <citation type="submission" date="2013-09" db="EMBL/GenBank/DDBJ databases">
        <title>Corchorus olitorius genome sequencing.</title>
        <authorList>
            <person name="Alam M."/>
            <person name="Haque M.S."/>
            <person name="Islam M.S."/>
            <person name="Emdad E.M."/>
            <person name="Islam M.M."/>
            <person name="Ahmed B."/>
            <person name="Halim A."/>
            <person name="Hossen Q.M.M."/>
            <person name="Hossain M.Z."/>
            <person name="Ahmed R."/>
            <person name="Khan M.M."/>
            <person name="Islam R."/>
            <person name="Rashid M.M."/>
            <person name="Khan S.A."/>
            <person name="Rahman M.S."/>
            <person name="Alam M."/>
            <person name="Yahiya A.S."/>
            <person name="Khan M.S."/>
            <person name="Azam M.S."/>
            <person name="Haque T."/>
            <person name="Lashkar M.Z.H."/>
            <person name="Akhand A.I."/>
            <person name="Morshed G."/>
            <person name="Roy S."/>
            <person name="Uddin K.S."/>
            <person name="Rabeya T."/>
            <person name="Hossain A.S."/>
            <person name="Chowdhury A."/>
            <person name="Snigdha A.R."/>
            <person name="Mortoza M.S."/>
            <person name="Matin S.A."/>
            <person name="Hoque S.M.E."/>
            <person name="Islam M.K."/>
            <person name="Roy D.K."/>
            <person name="Haider R."/>
            <person name="Moosa M.M."/>
            <person name="Elias S.M."/>
            <person name="Hasan A.M."/>
            <person name="Jahan S."/>
            <person name="Shafiuddin M."/>
            <person name="Mahmood N."/>
            <person name="Shommy N.S."/>
        </authorList>
    </citation>
    <scope>NUCLEOTIDE SEQUENCE [LARGE SCALE GENOMIC DNA]</scope>
    <source>
        <strain evidence="3">cv. O-4</strain>
    </source>
</reference>
<name>A0A1R3H4B1_9ROSI</name>
<dbReference type="EMBL" id="AWUE01020860">
    <property type="protein sequence ID" value="OMO65076.1"/>
    <property type="molecule type" value="Genomic_DNA"/>
</dbReference>
<proteinExistence type="predicted"/>